<organism evidence="1 2">
    <name type="scientific">Sphaerobolus stellatus (strain SS14)</name>
    <dbReference type="NCBI Taxonomy" id="990650"/>
    <lineage>
        <taxon>Eukaryota</taxon>
        <taxon>Fungi</taxon>
        <taxon>Dikarya</taxon>
        <taxon>Basidiomycota</taxon>
        <taxon>Agaricomycotina</taxon>
        <taxon>Agaricomycetes</taxon>
        <taxon>Phallomycetidae</taxon>
        <taxon>Geastrales</taxon>
        <taxon>Sphaerobolaceae</taxon>
        <taxon>Sphaerobolus</taxon>
    </lineage>
</organism>
<gene>
    <name evidence="1" type="ORF">M422DRAFT_107369</name>
</gene>
<dbReference type="Proteomes" id="UP000054279">
    <property type="component" value="Unassembled WGS sequence"/>
</dbReference>
<evidence type="ECO:0000313" key="2">
    <source>
        <dbReference type="Proteomes" id="UP000054279"/>
    </source>
</evidence>
<sequence length="75" mass="8930">LTEEEIDLLCGAYYMEKNVGQPGKRMSWWPKPNIWRHSGLDVGYWSSGCEKWFQDRKERIRKGDAHLKSTEAWRS</sequence>
<evidence type="ECO:0000313" key="1">
    <source>
        <dbReference type="EMBL" id="KIJ44910.1"/>
    </source>
</evidence>
<accession>A0A0C9W0I8</accession>
<name>A0A0C9W0I8_SPHS4</name>
<keyword evidence="2" id="KW-1185">Reference proteome</keyword>
<dbReference type="AlphaFoldDB" id="A0A0C9W0I8"/>
<reference evidence="1 2" key="1">
    <citation type="submission" date="2014-06" db="EMBL/GenBank/DDBJ databases">
        <title>Evolutionary Origins and Diversification of the Mycorrhizal Mutualists.</title>
        <authorList>
            <consortium name="DOE Joint Genome Institute"/>
            <consortium name="Mycorrhizal Genomics Consortium"/>
            <person name="Kohler A."/>
            <person name="Kuo A."/>
            <person name="Nagy L.G."/>
            <person name="Floudas D."/>
            <person name="Copeland A."/>
            <person name="Barry K.W."/>
            <person name="Cichocki N."/>
            <person name="Veneault-Fourrey C."/>
            <person name="LaButti K."/>
            <person name="Lindquist E.A."/>
            <person name="Lipzen A."/>
            <person name="Lundell T."/>
            <person name="Morin E."/>
            <person name="Murat C."/>
            <person name="Riley R."/>
            <person name="Ohm R."/>
            <person name="Sun H."/>
            <person name="Tunlid A."/>
            <person name="Henrissat B."/>
            <person name="Grigoriev I.V."/>
            <person name="Hibbett D.S."/>
            <person name="Martin F."/>
        </authorList>
    </citation>
    <scope>NUCLEOTIDE SEQUENCE [LARGE SCALE GENOMIC DNA]</scope>
    <source>
        <strain evidence="1 2">SS14</strain>
    </source>
</reference>
<dbReference type="HOGENOM" id="CLU_105533_1_1_1"/>
<proteinExistence type="predicted"/>
<dbReference type="EMBL" id="KN837114">
    <property type="protein sequence ID" value="KIJ44910.1"/>
    <property type="molecule type" value="Genomic_DNA"/>
</dbReference>
<feature type="non-terminal residue" evidence="1">
    <location>
        <position position="1"/>
    </location>
</feature>
<dbReference type="OrthoDB" id="3270336at2759"/>
<protein>
    <submittedName>
        <fullName evidence="1">Uncharacterized protein</fullName>
    </submittedName>
</protein>
<feature type="non-terminal residue" evidence="1">
    <location>
        <position position="75"/>
    </location>
</feature>